<dbReference type="InterPro" id="IPR000996">
    <property type="entry name" value="Clathrin_L-chain"/>
</dbReference>
<keyword evidence="5 7" id="KW-0168">Coated pit</keyword>
<feature type="compositionally biased region" description="Low complexity" evidence="8">
    <location>
        <begin position="74"/>
        <end position="89"/>
    </location>
</feature>
<keyword evidence="6 7" id="KW-0968">Cytoplasmic vesicle</keyword>
<dbReference type="GO" id="GO:0005198">
    <property type="term" value="F:structural molecule activity"/>
    <property type="evidence" value="ECO:0007669"/>
    <property type="project" value="InterPro"/>
</dbReference>
<keyword evidence="4 7" id="KW-0472">Membrane</keyword>
<evidence type="ECO:0000313" key="9">
    <source>
        <dbReference type="EMBL" id="GFR45701.1"/>
    </source>
</evidence>
<comment type="caution">
    <text evidence="9">The sequence shown here is derived from an EMBL/GenBank/DDBJ whole genome shotgun (WGS) entry which is preliminary data.</text>
</comment>
<evidence type="ECO:0000256" key="5">
    <source>
        <dbReference type="ARBA" id="ARBA00023176"/>
    </source>
</evidence>
<dbReference type="Pfam" id="PF01086">
    <property type="entry name" value="Clathrin_lg_ch"/>
    <property type="match status" value="1"/>
</dbReference>
<evidence type="ECO:0000256" key="8">
    <source>
        <dbReference type="SAM" id="MobiDB-lite"/>
    </source>
</evidence>
<dbReference type="PANTHER" id="PTHR10639:SF7">
    <property type="entry name" value="CLATHRIN LIGHT CHAIN"/>
    <property type="match status" value="1"/>
</dbReference>
<comment type="function">
    <text evidence="1 7">Clathrin is the major protein of the polyhedral coat of coated pits and vesicles.</text>
</comment>
<dbReference type="GO" id="GO:0072583">
    <property type="term" value="P:clathrin-dependent endocytosis"/>
    <property type="evidence" value="ECO:0007669"/>
    <property type="project" value="TreeGrafter"/>
</dbReference>
<evidence type="ECO:0000256" key="4">
    <source>
        <dbReference type="ARBA" id="ARBA00023136"/>
    </source>
</evidence>
<name>A0AAD3DPL1_9CHLO</name>
<proteinExistence type="inferred from homology"/>
<evidence type="ECO:0000256" key="3">
    <source>
        <dbReference type="ARBA" id="ARBA00005263"/>
    </source>
</evidence>
<dbReference type="GO" id="GO:0030132">
    <property type="term" value="C:clathrin coat of coated pit"/>
    <property type="evidence" value="ECO:0007669"/>
    <property type="project" value="InterPro"/>
</dbReference>
<dbReference type="GO" id="GO:0006886">
    <property type="term" value="P:intracellular protein transport"/>
    <property type="evidence" value="ECO:0007669"/>
    <property type="project" value="InterPro"/>
</dbReference>
<organism evidence="9 10">
    <name type="scientific">Astrephomene gubernaculifera</name>
    <dbReference type="NCBI Taxonomy" id="47775"/>
    <lineage>
        <taxon>Eukaryota</taxon>
        <taxon>Viridiplantae</taxon>
        <taxon>Chlorophyta</taxon>
        <taxon>core chlorophytes</taxon>
        <taxon>Chlorophyceae</taxon>
        <taxon>CS clade</taxon>
        <taxon>Chlamydomonadales</taxon>
        <taxon>Astrephomenaceae</taxon>
        <taxon>Astrephomene</taxon>
    </lineage>
</organism>
<dbReference type="Proteomes" id="UP001054857">
    <property type="component" value="Unassembled WGS sequence"/>
</dbReference>
<gene>
    <name evidence="9" type="ORF">Agub_g7011</name>
</gene>
<sequence length="226" mass="23578">MDFGDSQFQGATPSGDDFNSFAAAVPAAPIAPETAPGENGSGLEDFFGGSGGAAPATSASVGLPLAPEGIFMEDPAPSYPDTDAPAAAAAAGNDEPFFQHYEPPAPPAPAPAPEVVDPRVEWRKQNAEVLKKKDAEEAAAKAKLKDAASQHLSKFYEVRGTTLTTRKANNRKSDAHQREVEVPASGSAWEKIHALVNLNSGNHSKDVARYKAVLIACKSRNLAVSA</sequence>
<feature type="region of interest" description="Disordered" evidence="8">
    <location>
        <begin position="1"/>
        <end position="89"/>
    </location>
</feature>
<dbReference type="GO" id="GO:0032050">
    <property type="term" value="F:clathrin heavy chain binding"/>
    <property type="evidence" value="ECO:0007669"/>
    <property type="project" value="TreeGrafter"/>
</dbReference>
<protein>
    <recommendedName>
        <fullName evidence="7">Clathrin light chain</fullName>
    </recommendedName>
</protein>
<evidence type="ECO:0000313" key="10">
    <source>
        <dbReference type="Proteomes" id="UP001054857"/>
    </source>
</evidence>
<evidence type="ECO:0000256" key="7">
    <source>
        <dbReference type="RuleBase" id="RU363137"/>
    </source>
</evidence>
<dbReference type="AlphaFoldDB" id="A0AAD3DPL1"/>
<feature type="compositionally biased region" description="Polar residues" evidence="8">
    <location>
        <begin position="1"/>
        <end position="12"/>
    </location>
</feature>
<accession>A0AAD3DPL1</accession>
<comment type="similarity">
    <text evidence="3 7">Belongs to the clathrin light chain family.</text>
</comment>
<dbReference type="PANTHER" id="PTHR10639">
    <property type="entry name" value="CLATHRIN LIGHT CHAIN"/>
    <property type="match status" value="1"/>
</dbReference>
<evidence type="ECO:0000256" key="2">
    <source>
        <dbReference type="ARBA" id="ARBA00004180"/>
    </source>
</evidence>
<comment type="subcellular location">
    <subcellularLocation>
        <location evidence="2 7">Cytoplasmic vesicle membrane</location>
        <topology evidence="2 7">Peripheral membrane protein</topology>
        <orientation evidence="2 7">Cytoplasmic side</orientation>
    </subcellularLocation>
    <subcellularLocation>
        <location evidence="7">Membrane</location>
        <location evidence="7">Coated pit</location>
        <topology evidence="7">Peripheral membrane protein</topology>
        <orientation evidence="7">Cytoplasmic side</orientation>
    </subcellularLocation>
    <text evidence="7">Cytoplasmic face of coated pits and vesicles.</text>
</comment>
<evidence type="ECO:0000256" key="6">
    <source>
        <dbReference type="ARBA" id="ARBA00023329"/>
    </source>
</evidence>
<feature type="compositionally biased region" description="Low complexity" evidence="8">
    <location>
        <begin position="22"/>
        <end position="36"/>
    </location>
</feature>
<dbReference type="GO" id="GO:0030130">
    <property type="term" value="C:clathrin coat of trans-Golgi network vesicle"/>
    <property type="evidence" value="ECO:0007669"/>
    <property type="project" value="InterPro"/>
</dbReference>
<evidence type="ECO:0000256" key="1">
    <source>
        <dbReference type="ARBA" id="ARBA00003913"/>
    </source>
</evidence>
<reference evidence="9 10" key="1">
    <citation type="journal article" date="2021" name="Sci. Rep.">
        <title>Genome sequencing of the multicellular alga Astrephomene provides insights into convergent evolution of germ-soma differentiation.</title>
        <authorList>
            <person name="Yamashita S."/>
            <person name="Yamamoto K."/>
            <person name="Matsuzaki R."/>
            <person name="Suzuki S."/>
            <person name="Yamaguchi H."/>
            <person name="Hirooka S."/>
            <person name="Minakuchi Y."/>
            <person name="Miyagishima S."/>
            <person name="Kawachi M."/>
            <person name="Toyoda A."/>
            <person name="Nozaki H."/>
        </authorList>
    </citation>
    <scope>NUCLEOTIDE SEQUENCE [LARGE SCALE GENOMIC DNA]</scope>
    <source>
        <strain evidence="9 10">NIES-4017</strain>
    </source>
</reference>
<dbReference type="EMBL" id="BMAR01000010">
    <property type="protein sequence ID" value="GFR45701.1"/>
    <property type="molecule type" value="Genomic_DNA"/>
</dbReference>
<keyword evidence="10" id="KW-1185">Reference proteome</keyword>